<dbReference type="EMBL" id="SRYD01000025">
    <property type="protein sequence ID" value="TGY74086.1"/>
    <property type="molecule type" value="Genomic_DNA"/>
</dbReference>
<reference evidence="2 3" key="1">
    <citation type="submission" date="2019-04" db="EMBL/GenBank/DDBJ databases">
        <title>Microbes associate with the intestines of laboratory mice.</title>
        <authorList>
            <person name="Navarre W."/>
            <person name="Wong E."/>
            <person name="Huang K."/>
            <person name="Tropini C."/>
            <person name="Ng K."/>
            <person name="Yu B."/>
        </authorList>
    </citation>
    <scope>NUCLEOTIDE SEQUENCE [LARGE SCALE GENOMIC DNA]</scope>
    <source>
        <strain evidence="2 3">NM06_A21</strain>
    </source>
</reference>
<evidence type="ECO:0000256" key="1">
    <source>
        <dbReference type="SAM" id="MobiDB-lite"/>
    </source>
</evidence>
<comment type="caution">
    <text evidence="2">The sequence shown here is derived from an EMBL/GenBank/DDBJ whole genome shotgun (WGS) entry which is preliminary data.</text>
</comment>
<protein>
    <submittedName>
        <fullName evidence="2">Uncharacterized protein</fullName>
    </submittedName>
</protein>
<organism evidence="2 3">
    <name type="scientific">Muribaculum intestinale</name>
    <dbReference type="NCBI Taxonomy" id="1796646"/>
    <lineage>
        <taxon>Bacteria</taxon>
        <taxon>Pseudomonadati</taxon>
        <taxon>Bacteroidota</taxon>
        <taxon>Bacteroidia</taxon>
        <taxon>Bacteroidales</taxon>
        <taxon>Muribaculaceae</taxon>
        <taxon>Muribaculum</taxon>
    </lineage>
</organism>
<feature type="region of interest" description="Disordered" evidence="1">
    <location>
        <begin position="62"/>
        <end position="138"/>
    </location>
</feature>
<accession>A0A4S2FXH7</accession>
<feature type="compositionally biased region" description="Acidic residues" evidence="1">
    <location>
        <begin position="111"/>
        <end position="138"/>
    </location>
</feature>
<proteinExistence type="predicted"/>
<dbReference type="AlphaFoldDB" id="A0A4S2FXH7"/>
<feature type="compositionally biased region" description="Basic and acidic residues" evidence="1">
    <location>
        <begin position="92"/>
        <end position="105"/>
    </location>
</feature>
<dbReference type="RefSeq" id="WP_135993206.1">
    <property type="nucleotide sequence ID" value="NZ_SRYD01000025.1"/>
</dbReference>
<gene>
    <name evidence="2" type="ORF">E5333_07365</name>
</gene>
<evidence type="ECO:0000313" key="2">
    <source>
        <dbReference type="EMBL" id="TGY74086.1"/>
    </source>
</evidence>
<name>A0A4S2FXH7_9BACT</name>
<dbReference type="Proteomes" id="UP000306630">
    <property type="component" value="Unassembled WGS sequence"/>
</dbReference>
<sequence length="185" mass="20700">MKEYRANSDISVSVTLPNKKSTRISFSALSNGSSVFYTSDKDIQWALEHHYKFGKLFRLVGESSEQKPTRNKTQRTGQDKPSAPKSGKKAGKKADKTKKTDEPVDHPVLSAEDETENPEVTVSDETDNDTSIDDEASEYTEVTVSDMDAAKDYLAENYEVVRTKLKSEDSIREAALSFGIIFKYL</sequence>
<evidence type="ECO:0000313" key="3">
    <source>
        <dbReference type="Proteomes" id="UP000306630"/>
    </source>
</evidence>